<sequence>MARILSQSLIRDTCSSHRLLFARLFALRGRSDARIVEVDLGAGAEVGEDDAEVDVLSLRRLEEAIHAISIRRSAPEWLPFVPGSSYWVPPPRRAAGVVELVRKIADPLTEEETMSLTNVRGWPSSAYFVEGISPHSAKKKSKKASAQSDDEE</sequence>
<protein>
    <submittedName>
        <fullName evidence="2">Uncharacterized protein</fullName>
    </submittedName>
</protein>
<evidence type="ECO:0000313" key="2">
    <source>
        <dbReference type="EMBL" id="WOL08548.1"/>
    </source>
</evidence>
<name>A0AAQ3QGM1_9LILI</name>
<dbReference type="PANTHER" id="PTHR33972">
    <property type="entry name" value="EXPRESSED PROTEIN"/>
    <property type="match status" value="1"/>
</dbReference>
<evidence type="ECO:0000256" key="1">
    <source>
        <dbReference type="SAM" id="MobiDB-lite"/>
    </source>
</evidence>
<feature type="region of interest" description="Disordered" evidence="1">
    <location>
        <begin position="133"/>
        <end position="152"/>
    </location>
</feature>
<gene>
    <name evidence="2" type="ORF">Cni_G17301</name>
</gene>
<evidence type="ECO:0000313" key="3">
    <source>
        <dbReference type="Proteomes" id="UP001327560"/>
    </source>
</evidence>
<dbReference type="AlphaFoldDB" id="A0AAQ3QGM1"/>
<organism evidence="2 3">
    <name type="scientific">Canna indica</name>
    <name type="common">Indian-shot</name>
    <dbReference type="NCBI Taxonomy" id="4628"/>
    <lineage>
        <taxon>Eukaryota</taxon>
        <taxon>Viridiplantae</taxon>
        <taxon>Streptophyta</taxon>
        <taxon>Embryophyta</taxon>
        <taxon>Tracheophyta</taxon>
        <taxon>Spermatophyta</taxon>
        <taxon>Magnoliopsida</taxon>
        <taxon>Liliopsida</taxon>
        <taxon>Zingiberales</taxon>
        <taxon>Cannaceae</taxon>
        <taxon>Canna</taxon>
    </lineage>
</organism>
<proteinExistence type="predicted"/>
<dbReference type="Proteomes" id="UP001327560">
    <property type="component" value="Chromosome 5"/>
</dbReference>
<keyword evidence="3" id="KW-1185">Reference proteome</keyword>
<dbReference type="EMBL" id="CP136894">
    <property type="protein sequence ID" value="WOL08548.1"/>
    <property type="molecule type" value="Genomic_DNA"/>
</dbReference>
<dbReference type="PANTHER" id="PTHR33972:SF2">
    <property type="entry name" value="OS04G0606700 PROTEIN"/>
    <property type="match status" value="1"/>
</dbReference>
<reference evidence="2 3" key="1">
    <citation type="submission" date="2023-10" db="EMBL/GenBank/DDBJ databases">
        <title>Chromosome-scale genome assembly provides insights into flower coloration mechanisms of Canna indica.</title>
        <authorList>
            <person name="Li C."/>
        </authorList>
    </citation>
    <scope>NUCLEOTIDE SEQUENCE [LARGE SCALE GENOMIC DNA]</scope>
    <source>
        <tissue evidence="2">Flower</tissue>
    </source>
</reference>
<accession>A0AAQ3QGM1</accession>